<name>A0A0F9TA54_9ZZZZ</name>
<organism evidence="1">
    <name type="scientific">marine sediment metagenome</name>
    <dbReference type="NCBI Taxonomy" id="412755"/>
    <lineage>
        <taxon>unclassified sequences</taxon>
        <taxon>metagenomes</taxon>
        <taxon>ecological metagenomes</taxon>
    </lineage>
</organism>
<dbReference type="AlphaFoldDB" id="A0A0F9TA54"/>
<proteinExistence type="predicted"/>
<dbReference type="SUPFAM" id="SSF49265">
    <property type="entry name" value="Fibronectin type III"/>
    <property type="match status" value="1"/>
</dbReference>
<comment type="caution">
    <text evidence="1">The sequence shown here is derived from an EMBL/GenBank/DDBJ whole genome shotgun (WGS) entry which is preliminary data.</text>
</comment>
<protein>
    <recommendedName>
        <fullName evidence="2">Fibronectin type-III domain-containing protein</fullName>
    </recommendedName>
</protein>
<dbReference type="EMBL" id="LAZR01000375">
    <property type="protein sequence ID" value="KKN71807.1"/>
    <property type="molecule type" value="Genomic_DNA"/>
</dbReference>
<sequence>MATPTVTTQECTSTIAEASVGHGNLTSLGDSAVSQHGHCWDTSTDPTTSNSKTSKGVAPNLGQFKSLITGLTPSTLYYVRAYATNSSGTVYGSNVTITTTGTIGRRHVWTEGTAFHYFDQYGVERKFEGTTVTGYIPYWMLFR</sequence>
<reference evidence="1" key="1">
    <citation type="journal article" date="2015" name="Nature">
        <title>Complex archaea that bridge the gap between prokaryotes and eukaryotes.</title>
        <authorList>
            <person name="Spang A."/>
            <person name="Saw J.H."/>
            <person name="Jorgensen S.L."/>
            <person name="Zaremba-Niedzwiedzka K."/>
            <person name="Martijn J."/>
            <person name="Lind A.E."/>
            <person name="van Eijk R."/>
            <person name="Schleper C."/>
            <person name="Guy L."/>
            <person name="Ettema T.J."/>
        </authorList>
    </citation>
    <scope>NUCLEOTIDE SEQUENCE</scope>
</reference>
<evidence type="ECO:0000313" key="1">
    <source>
        <dbReference type="EMBL" id="KKN71807.1"/>
    </source>
</evidence>
<evidence type="ECO:0008006" key="2">
    <source>
        <dbReference type="Google" id="ProtNLM"/>
    </source>
</evidence>
<gene>
    <name evidence="1" type="ORF">LCGC14_0416610</name>
</gene>
<accession>A0A0F9TA54</accession>
<dbReference type="InterPro" id="IPR036116">
    <property type="entry name" value="FN3_sf"/>
</dbReference>
<dbReference type="Gene3D" id="2.60.40.10">
    <property type="entry name" value="Immunoglobulins"/>
    <property type="match status" value="1"/>
</dbReference>
<dbReference type="InterPro" id="IPR013783">
    <property type="entry name" value="Ig-like_fold"/>
</dbReference>